<evidence type="ECO:0000313" key="3">
    <source>
        <dbReference type="Proteomes" id="UP000002358"/>
    </source>
</evidence>
<dbReference type="Proteomes" id="UP000002358">
    <property type="component" value="Chromosome 3"/>
</dbReference>
<dbReference type="OMA" id="CIFAISM"/>
<keyword evidence="1" id="KW-0732">Signal</keyword>
<organism evidence="2 3">
    <name type="scientific">Nasonia vitripennis</name>
    <name type="common">Parasitic wasp</name>
    <dbReference type="NCBI Taxonomy" id="7425"/>
    <lineage>
        <taxon>Eukaryota</taxon>
        <taxon>Metazoa</taxon>
        <taxon>Ecdysozoa</taxon>
        <taxon>Arthropoda</taxon>
        <taxon>Hexapoda</taxon>
        <taxon>Insecta</taxon>
        <taxon>Pterygota</taxon>
        <taxon>Neoptera</taxon>
        <taxon>Endopterygota</taxon>
        <taxon>Hymenoptera</taxon>
        <taxon>Apocrita</taxon>
        <taxon>Proctotrupomorpha</taxon>
        <taxon>Chalcidoidea</taxon>
        <taxon>Pteromalidae</taxon>
        <taxon>Pteromalinae</taxon>
        <taxon>Nasonia</taxon>
    </lineage>
</organism>
<dbReference type="InParanoid" id="A0A7M7GCF4"/>
<reference evidence="2" key="1">
    <citation type="submission" date="2021-01" db="UniProtKB">
        <authorList>
            <consortium name="EnsemblMetazoa"/>
        </authorList>
    </citation>
    <scope>IDENTIFICATION</scope>
</reference>
<dbReference type="AlphaFoldDB" id="A0A7M7GCF4"/>
<accession>A0A7M7GCF4</accession>
<sequence length="101" mass="11597">MFSRYFLTFCLMAVFVAFVAASVEVESEEIEFDDSSMTVEERSKFGRKIEKILKKFFKHATEECLKAAVNKCKKYWYNPSKVIQCAKDLWSVETAACLVGA</sequence>
<evidence type="ECO:0000256" key="1">
    <source>
        <dbReference type="SAM" id="SignalP"/>
    </source>
</evidence>
<dbReference type="OrthoDB" id="7709655at2759"/>
<gene>
    <name evidence="2" type="primary">100679420</name>
</gene>
<name>A0A7M7GCF4_NASVI</name>
<protein>
    <submittedName>
        <fullName evidence="2">Uncharacterized protein</fullName>
    </submittedName>
</protein>
<evidence type="ECO:0000313" key="2">
    <source>
        <dbReference type="EnsemblMetazoa" id="XP_003425771"/>
    </source>
</evidence>
<dbReference type="KEGG" id="nvi:100679420"/>
<feature type="chain" id="PRO_5029916614" evidence="1">
    <location>
        <begin position="22"/>
        <end position="101"/>
    </location>
</feature>
<dbReference type="EnsemblMetazoa" id="XM_003425723">
    <property type="protein sequence ID" value="XP_003425771"/>
    <property type="gene ID" value="LOC100679420"/>
</dbReference>
<keyword evidence="3" id="KW-1185">Reference proteome</keyword>
<proteinExistence type="predicted"/>
<feature type="signal peptide" evidence="1">
    <location>
        <begin position="1"/>
        <end position="21"/>
    </location>
</feature>